<dbReference type="GO" id="GO:0045436">
    <property type="term" value="F:lycopene beta cyclase activity"/>
    <property type="evidence" value="ECO:0007669"/>
    <property type="project" value="UniProtKB-ARBA"/>
</dbReference>
<feature type="transmembrane region" description="Helical" evidence="8">
    <location>
        <begin position="6"/>
        <end position="22"/>
    </location>
</feature>
<proteinExistence type="predicted"/>
<keyword evidence="4" id="KW-0125">Carotenoid biosynthesis</keyword>
<comment type="caution">
    <text evidence="10">The sequence shown here is derived from an EMBL/GenBank/DDBJ whole genome shotgun (WGS) entry which is preliminary data.</text>
</comment>
<dbReference type="STRING" id="1280514.AXFE_21020"/>
<gene>
    <name evidence="10" type="ORF">AXFE_21020</name>
</gene>
<evidence type="ECO:0000256" key="8">
    <source>
        <dbReference type="SAM" id="Phobius"/>
    </source>
</evidence>
<protein>
    <recommendedName>
        <fullName evidence="9">Lycopene cyclase domain-containing protein</fullName>
    </recommendedName>
</protein>
<dbReference type="GO" id="GO:0016020">
    <property type="term" value="C:membrane"/>
    <property type="evidence" value="ECO:0007669"/>
    <property type="project" value="UniProtKB-SubCell"/>
</dbReference>
<evidence type="ECO:0000313" key="10">
    <source>
        <dbReference type="EMBL" id="KJF17031.1"/>
    </source>
</evidence>
<dbReference type="NCBIfam" id="TIGR03462">
    <property type="entry name" value="CarR_dom_SF"/>
    <property type="match status" value="1"/>
</dbReference>
<feature type="transmembrane region" description="Helical" evidence="8">
    <location>
        <begin position="34"/>
        <end position="51"/>
    </location>
</feature>
<dbReference type="OrthoDB" id="3402548at2"/>
<feature type="domain" description="Lycopene cyclase" evidence="9">
    <location>
        <begin position="11"/>
        <end position="96"/>
    </location>
</feature>
<feature type="transmembrane region" description="Helical" evidence="8">
    <location>
        <begin position="71"/>
        <end position="94"/>
    </location>
</feature>
<dbReference type="AlphaFoldDB" id="A0A0D8HIX2"/>
<keyword evidence="7" id="KW-0413">Isomerase</keyword>
<evidence type="ECO:0000256" key="6">
    <source>
        <dbReference type="ARBA" id="ARBA00023136"/>
    </source>
</evidence>
<evidence type="ECO:0000256" key="4">
    <source>
        <dbReference type="ARBA" id="ARBA00022746"/>
    </source>
</evidence>
<keyword evidence="3 8" id="KW-0812">Transmembrane</keyword>
<sequence>MHAYTIGALAAVALSIIFELFVMKGRIYFKKEFWITILIIVLFQIPTDGWLTKTSAPIVIYNPNHFSGLRIPFSIPIEDFLYGFALVSAVLSIWERLRQREDR</sequence>
<keyword evidence="11" id="KW-1185">Reference proteome</keyword>
<dbReference type="Pfam" id="PF18916">
    <property type="entry name" value="Lycopene_cyc"/>
    <property type="match status" value="1"/>
</dbReference>
<accession>A0A0D8HIX2</accession>
<evidence type="ECO:0000313" key="11">
    <source>
        <dbReference type="Proteomes" id="UP000032360"/>
    </source>
</evidence>
<dbReference type="Proteomes" id="UP000032360">
    <property type="component" value="Unassembled WGS sequence"/>
</dbReference>
<keyword evidence="6 8" id="KW-0472">Membrane</keyword>
<evidence type="ECO:0000256" key="5">
    <source>
        <dbReference type="ARBA" id="ARBA00022989"/>
    </source>
</evidence>
<evidence type="ECO:0000256" key="1">
    <source>
        <dbReference type="ARBA" id="ARBA00004141"/>
    </source>
</evidence>
<evidence type="ECO:0000256" key="3">
    <source>
        <dbReference type="ARBA" id="ARBA00022692"/>
    </source>
</evidence>
<evidence type="ECO:0000259" key="9">
    <source>
        <dbReference type="Pfam" id="PF18916"/>
    </source>
</evidence>
<evidence type="ECO:0000256" key="2">
    <source>
        <dbReference type="ARBA" id="ARBA00004829"/>
    </source>
</evidence>
<keyword evidence="5 8" id="KW-1133">Transmembrane helix</keyword>
<dbReference type="GO" id="GO:0016117">
    <property type="term" value="P:carotenoid biosynthetic process"/>
    <property type="evidence" value="ECO:0007669"/>
    <property type="project" value="UniProtKB-KW"/>
</dbReference>
<name>A0A0D8HIX2_9ACTN</name>
<reference evidence="10 11" key="1">
    <citation type="submission" date="2015-01" db="EMBL/GenBank/DDBJ databases">
        <title>Draft genome of the acidophilic iron oxidizer Acidithrix ferrooxidans strain Py-F3.</title>
        <authorList>
            <person name="Poehlein A."/>
            <person name="Eisen S."/>
            <person name="Schloemann M."/>
            <person name="Johnson B.D."/>
            <person name="Daniel R."/>
            <person name="Muehling M."/>
        </authorList>
    </citation>
    <scope>NUCLEOTIDE SEQUENCE [LARGE SCALE GENOMIC DNA]</scope>
    <source>
        <strain evidence="10 11">Py-F3</strain>
    </source>
</reference>
<dbReference type="EMBL" id="JXYS01000067">
    <property type="protein sequence ID" value="KJF17031.1"/>
    <property type="molecule type" value="Genomic_DNA"/>
</dbReference>
<dbReference type="InterPro" id="IPR017825">
    <property type="entry name" value="Lycopene_cyclase_dom"/>
</dbReference>
<dbReference type="GO" id="GO:0016872">
    <property type="term" value="F:intramolecular lyase activity"/>
    <property type="evidence" value="ECO:0007669"/>
    <property type="project" value="InterPro"/>
</dbReference>
<organism evidence="10 11">
    <name type="scientific">Acidithrix ferrooxidans</name>
    <dbReference type="NCBI Taxonomy" id="1280514"/>
    <lineage>
        <taxon>Bacteria</taxon>
        <taxon>Bacillati</taxon>
        <taxon>Actinomycetota</taxon>
        <taxon>Acidimicrobiia</taxon>
        <taxon>Acidimicrobiales</taxon>
        <taxon>Acidimicrobiaceae</taxon>
        <taxon>Acidithrix</taxon>
    </lineage>
</organism>
<evidence type="ECO:0000256" key="7">
    <source>
        <dbReference type="ARBA" id="ARBA00023235"/>
    </source>
</evidence>
<comment type="pathway">
    <text evidence="2">Carotenoid biosynthesis.</text>
</comment>
<dbReference type="RefSeq" id="WP_052605736.1">
    <property type="nucleotide sequence ID" value="NZ_JXYS01000067.1"/>
</dbReference>
<comment type="subcellular location">
    <subcellularLocation>
        <location evidence="1">Membrane</location>
        <topology evidence="1">Multi-pass membrane protein</topology>
    </subcellularLocation>
</comment>